<reference evidence="3 4" key="1">
    <citation type="submission" date="2019-08" db="EMBL/GenBank/DDBJ databases">
        <title>Whole genome of Aphis craccivora.</title>
        <authorList>
            <person name="Voronova N.V."/>
            <person name="Shulinski R.S."/>
            <person name="Bandarenka Y.V."/>
            <person name="Zhorov D.G."/>
            <person name="Warner D."/>
        </authorList>
    </citation>
    <scope>NUCLEOTIDE SEQUENCE [LARGE SCALE GENOMIC DNA]</scope>
    <source>
        <strain evidence="3">180601</strain>
        <tissue evidence="3">Whole Body</tissue>
    </source>
</reference>
<name>A0A6G0VT86_APHCR</name>
<protein>
    <submittedName>
        <fullName evidence="3">Zinc finger MYM-type protein 1-like</fullName>
    </submittedName>
</protein>
<organism evidence="3 4">
    <name type="scientific">Aphis craccivora</name>
    <name type="common">Cowpea aphid</name>
    <dbReference type="NCBI Taxonomy" id="307492"/>
    <lineage>
        <taxon>Eukaryota</taxon>
        <taxon>Metazoa</taxon>
        <taxon>Ecdysozoa</taxon>
        <taxon>Arthropoda</taxon>
        <taxon>Hexapoda</taxon>
        <taxon>Insecta</taxon>
        <taxon>Pterygota</taxon>
        <taxon>Neoptera</taxon>
        <taxon>Paraneoptera</taxon>
        <taxon>Hemiptera</taxon>
        <taxon>Sternorrhyncha</taxon>
        <taxon>Aphidomorpha</taxon>
        <taxon>Aphidoidea</taxon>
        <taxon>Aphididae</taxon>
        <taxon>Aphidini</taxon>
        <taxon>Aphis</taxon>
        <taxon>Aphis</taxon>
    </lineage>
</organism>
<evidence type="ECO:0000256" key="2">
    <source>
        <dbReference type="SAM" id="SignalP"/>
    </source>
</evidence>
<comment type="caution">
    <text evidence="3">The sequence shown here is derived from an EMBL/GenBank/DDBJ whole genome shotgun (WGS) entry which is preliminary data.</text>
</comment>
<evidence type="ECO:0000256" key="1">
    <source>
        <dbReference type="SAM" id="MobiDB-lite"/>
    </source>
</evidence>
<gene>
    <name evidence="3" type="ORF">FWK35_00033448</name>
</gene>
<evidence type="ECO:0000313" key="3">
    <source>
        <dbReference type="EMBL" id="KAF0708365.1"/>
    </source>
</evidence>
<dbReference type="OrthoDB" id="10429159at2759"/>
<feature type="compositionally biased region" description="Polar residues" evidence="1">
    <location>
        <begin position="187"/>
        <end position="202"/>
    </location>
</feature>
<sequence length="412" mass="47558">MTHFRSLVAIIFREFVVQVLGKQITEVDADDFMWYSLTLRKTIACNSIRDTDVGDLVAKWITRVSPLSKMIFGGTVIDKQFTLTPNESYPYNIQRHGWKTRTNNSVFDPHEATLRDIDNIYGKFNFPENPLSNAELPKRRRDYIENMQLLSPPRRVKRCGIKQLTDSSCPIHEIPYENTETACSQYVDNSTTTDGPSCSQEQISRRPIDSSSQEQINQRRPIRSHGCKEVCPPVDNSTTMDGPSCSQEQITNIQILPEQSQSETKQNNELNSNYNETIEVENNDISYCLNKNVCDELKLQFLTSPWMPDKNYVFPTSTTSKKKLKFQFHWFERFPWLVYSTIDNDGALCKYCVIFDQEFGGKGNNQKLSSLVFNIFNNWKHAIEVFSENSKKKIFIKPTFYEVDPVEAIGAH</sequence>
<dbReference type="EMBL" id="VUJU01012205">
    <property type="protein sequence ID" value="KAF0708365.1"/>
    <property type="molecule type" value="Genomic_DNA"/>
</dbReference>
<keyword evidence="2" id="KW-0732">Signal</keyword>
<dbReference type="AlphaFoldDB" id="A0A6G0VT86"/>
<feature type="signal peptide" evidence="2">
    <location>
        <begin position="1"/>
        <end position="21"/>
    </location>
</feature>
<evidence type="ECO:0000313" key="4">
    <source>
        <dbReference type="Proteomes" id="UP000478052"/>
    </source>
</evidence>
<feature type="chain" id="PRO_5026029265" evidence="2">
    <location>
        <begin position="22"/>
        <end position="412"/>
    </location>
</feature>
<feature type="region of interest" description="Disordered" evidence="1">
    <location>
        <begin position="187"/>
        <end position="233"/>
    </location>
</feature>
<proteinExistence type="predicted"/>
<keyword evidence="4" id="KW-1185">Reference proteome</keyword>
<dbReference type="Proteomes" id="UP000478052">
    <property type="component" value="Unassembled WGS sequence"/>
</dbReference>
<feature type="compositionally biased region" description="Polar residues" evidence="1">
    <location>
        <begin position="209"/>
        <end position="218"/>
    </location>
</feature>
<accession>A0A6G0VT86</accession>